<dbReference type="Pfam" id="PF01261">
    <property type="entry name" value="AP_endonuc_2"/>
    <property type="match status" value="1"/>
</dbReference>
<dbReference type="InterPro" id="IPR050312">
    <property type="entry name" value="IolE/XylAMocC-like"/>
</dbReference>
<dbReference type="InterPro" id="IPR036237">
    <property type="entry name" value="Xyl_isomerase-like_sf"/>
</dbReference>
<sequence>MSTPQLSLQLYSVRDALKADEDGTLARLAETGLRNVEVFDFVNRPRELADALGRHGLSARTGHAGIAAPDQGRDALERTFAAARTLGLETVYEPMVAASRWADAERIDETAKLLNDAAAIAADHGLRVGYHNHSQEFTPTVDGLSAYEWFVSRLDDTVELEVDVYWASAGGHDAVALLGRLGDRVTALHIKDGAVVDDPFTSGAPFDITLTRQVPAGQGEIPVDAALAAAPNAAYAIVEFDSYAGDIFQGIAGSVAHLRERGVVR</sequence>
<evidence type="ECO:0000259" key="1">
    <source>
        <dbReference type="Pfam" id="PF01261"/>
    </source>
</evidence>
<dbReference type="InterPro" id="IPR013022">
    <property type="entry name" value="Xyl_isomerase-like_TIM-brl"/>
</dbReference>
<dbReference type="EMBL" id="CP159534">
    <property type="protein sequence ID" value="XCJ69175.1"/>
    <property type="molecule type" value="Genomic_DNA"/>
</dbReference>
<dbReference type="SUPFAM" id="SSF51658">
    <property type="entry name" value="Xylose isomerase-like"/>
    <property type="match status" value="1"/>
</dbReference>
<protein>
    <submittedName>
        <fullName evidence="2">Sugar phosphate isomerase/epimerase</fullName>
    </submittedName>
</protein>
<organism evidence="2">
    <name type="scientific">Streptomyces tabacisoli</name>
    <dbReference type="NCBI Taxonomy" id="3156398"/>
    <lineage>
        <taxon>Bacteria</taxon>
        <taxon>Bacillati</taxon>
        <taxon>Actinomycetota</taxon>
        <taxon>Actinomycetes</taxon>
        <taxon>Kitasatosporales</taxon>
        <taxon>Streptomycetaceae</taxon>
        <taxon>Streptomyces</taxon>
    </lineage>
</organism>
<evidence type="ECO:0000313" key="2">
    <source>
        <dbReference type="EMBL" id="XCJ69175.1"/>
    </source>
</evidence>
<name>A0AAU8ILL2_9ACTN</name>
<dbReference type="RefSeq" id="WP_353940860.1">
    <property type="nucleotide sequence ID" value="NZ_CP159534.1"/>
</dbReference>
<dbReference type="PANTHER" id="PTHR12110">
    <property type="entry name" value="HYDROXYPYRUVATE ISOMERASE"/>
    <property type="match status" value="1"/>
</dbReference>
<accession>A0AAU8ILL2</accession>
<proteinExistence type="predicted"/>
<gene>
    <name evidence="2" type="ORF">ABII15_03970</name>
</gene>
<reference evidence="2" key="1">
    <citation type="submission" date="2024-06" db="EMBL/GenBank/DDBJ databases">
        <title>Streptomyces sp. strain HUAS MG91 genome sequences.</title>
        <authorList>
            <person name="Mo P."/>
        </authorList>
    </citation>
    <scope>NUCLEOTIDE SEQUENCE</scope>
    <source>
        <strain evidence="2">HUAS MG91</strain>
    </source>
</reference>
<dbReference type="AlphaFoldDB" id="A0AAU8ILL2"/>
<keyword evidence="2" id="KW-0413">Isomerase</keyword>
<dbReference type="GO" id="GO:0016853">
    <property type="term" value="F:isomerase activity"/>
    <property type="evidence" value="ECO:0007669"/>
    <property type="project" value="UniProtKB-KW"/>
</dbReference>
<feature type="domain" description="Xylose isomerase-like TIM barrel" evidence="1">
    <location>
        <begin position="26"/>
        <end position="235"/>
    </location>
</feature>
<dbReference type="Gene3D" id="3.20.20.150">
    <property type="entry name" value="Divalent-metal-dependent TIM barrel enzymes"/>
    <property type="match status" value="1"/>
</dbReference>
<dbReference type="PANTHER" id="PTHR12110:SF41">
    <property type="entry name" value="INOSOSE DEHYDRATASE"/>
    <property type="match status" value="1"/>
</dbReference>
<dbReference type="KEGG" id="stac:ABII15_03970"/>